<evidence type="ECO:0000313" key="1">
    <source>
        <dbReference type="EMBL" id="VVD26740.1"/>
    </source>
</evidence>
<organism evidence="1 2">
    <name type="scientific">Paraburkholderia dioscoreae</name>
    <dbReference type="NCBI Taxonomy" id="2604047"/>
    <lineage>
        <taxon>Bacteria</taxon>
        <taxon>Pseudomonadati</taxon>
        <taxon>Pseudomonadota</taxon>
        <taxon>Betaproteobacteria</taxon>
        <taxon>Burkholderiales</taxon>
        <taxon>Burkholderiaceae</taxon>
        <taxon>Paraburkholderia</taxon>
    </lineage>
</organism>
<reference evidence="1 2" key="1">
    <citation type="submission" date="2019-08" db="EMBL/GenBank/DDBJ databases">
        <authorList>
            <person name="Herpell B J."/>
        </authorList>
    </citation>
    <scope>NUCLEOTIDE SEQUENCE [LARGE SCALE GENOMIC DNA]</scope>
    <source>
        <strain evidence="2">Msb3</strain>
    </source>
</reference>
<protein>
    <submittedName>
        <fullName evidence="1">Uncharacterized protein</fullName>
    </submittedName>
</protein>
<accession>A0A5Q4Z1I1</accession>
<keyword evidence="2" id="KW-1185">Reference proteome</keyword>
<sequence>MRRAPCRAPDSVWVRRRLQAAGVTLIIGAWGRVGRLGLSRAISISVRAPLAHSVRECAFVCRNPTERQMSEMTFDKQA</sequence>
<name>A0A5Q4Z1I1_9BURK</name>
<dbReference type="Proteomes" id="UP000325811">
    <property type="component" value="Chromosome I"/>
</dbReference>
<evidence type="ECO:0000313" key="2">
    <source>
        <dbReference type="Proteomes" id="UP000325811"/>
    </source>
</evidence>
<dbReference type="KEGG" id="pdio:PDMSB3_0278"/>
<proteinExistence type="predicted"/>
<dbReference type="EMBL" id="LR699553">
    <property type="protein sequence ID" value="VVD26740.1"/>
    <property type="molecule type" value="Genomic_DNA"/>
</dbReference>
<dbReference type="AlphaFoldDB" id="A0A5Q4Z1I1"/>
<gene>
    <name evidence="1" type="ORF">PDMSB3_0278</name>
</gene>